<evidence type="ECO:0000256" key="1">
    <source>
        <dbReference type="SAM" id="MobiDB-lite"/>
    </source>
</evidence>
<gene>
    <name evidence="2" type="ORF">C943_04158</name>
</gene>
<comment type="caution">
    <text evidence="2">The sequence shown here is derived from an EMBL/GenBank/DDBJ whole genome shotgun (WGS) entry which is preliminary data.</text>
</comment>
<feature type="region of interest" description="Disordered" evidence="1">
    <location>
        <begin position="231"/>
        <end position="259"/>
    </location>
</feature>
<dbReference type="RefSeq" id="WP_008625900.1">
    <property type="nucleotide sequence ID" value="NZ_AMZY02000008.1"/>
</dbReference>
<dbReference type="Proteomes" id="UP000010953">
    <property type="component" value="Unassembled WGS sequence"/>
</dbReference>
<proteinExistence type="predicted"/>
<dbReference type="AlphaFoldDB" id="M7XG84"/>
<sequence length="520" mass="58305">MKFNHLILLLGVLMTSCFVKPRLTNSKQGKYAINNRYKAPIDSPTIDNIFELNVGILPIPPTTVPVAERPKTFFDLRDSIPHVYLKIIGEKTGDSIPLFLEAIKAELSKPGPPRPGPTSIDAISDKVTVRLLISTVKRLYNDPELLHDNKRLDYLHTKISIKGTNFKIYSIDKLENEFETIDLGTLSRKTDVTFETGLTGEIGKEISVARTNSDNSNSDVLSSGTDTVTLYDSDGNPVKVTSNSSKTNTTGGRSNNTDVKAGAKASVKAEMNMIAKQTLEEAANLKQKRAKTTFSFNQESLTVSQRGALLRDISDNVFVTLTLTHDKTAKVTKANSFALFMDLYDKEGKVNLPKSIGYEVERKQYFPCGTNSLALNYEFEGVIRGIMNKRIGNNAGEFDDKVVYFPIEGKPKSISIDLDDFCTRVYEFVMTSGKEEYTLYNGGQKVYIDEKMAYEFLIWFYEALNTKDISFFNQNLKNGSAYSFELYKSSSEKIELFRASFSEDDHEKLANGSFRIRPIN</sequence>
<name>M7XG84_9BACT</name>
<dbReference type="PROSITE" id="PS51257">
    <property type="entry name" value="PROKAR_LIPOPROTEIN"/>
    <property type="match status" value="1"/>
</dbReference>
<evidence type="ECO:0008006" key="4">
    <source>
        <dbReference type="Google" id="ProtNLM"/>
    </source>
</evidence>
<accession>M7XG84</accession>
<feature type="compositionally biased region" description="Low complexity" evidence="1">
    <location>
        <begin position="238"/>
        <end position="257"/>
    </location>
</feature>
<protein>
    <recommendedName>
        <fullName evidence="4">Lipoprotein</fullName>
    </recommendedName>
</protein>
<dbReference type="InParanoid" id="M7XG84"/>
<dbReference type="OrthoDB" id="1440501at2"/>
<keyword evidence="3" id="KW-1185">Reference proteome</keyword>
<evidence type="ECO:0000313" key="3">
    <source>
        <dbReference type="Proteomes" id="UP000010953"/>
    </source>
</evidence>
<reference evidence="2" key="1">
    <citation type="submission" date="2013-01" db="EMBL/GenBank/DDBJ databases">
        <title>Genome assembly of Mariniradius saccharolyticus AK6.</title>
        <authorList>
            <person name="Vaidya B."/>
            <person name="Khatri I."/>
            <person name="Tanuku N.R.S."/>
            <person name="Subramanian S."/>
            <person name="Pinnaka A."/>
        </authorList>
    </citation>
    <scope>NUCLEOTIDE SEQUENCE [LARGE SCALE GENOMIC DNA]</scope>
    <source>
        <strain evidence="2">AK6</strain>
    </source>
</reference>
<dbReference type="EMBL" id="AMZY02000008">
    <property type="protein sequence ID" value="EMS33839.1"/>
    <property type="molecule type" value="Genomic_DNA"/>
</dbReference>
<evidence type="ECO:0000313" key="2">
    <source>
        <dbReference type="EMBL" id="EMS33839.1"/>
    </source>
</evidence>
<organism evidence="2 3">
    <name type="scientific">Mariniradius saccharolyticus AK6</name>
    <dbReference type="NCBI Taxonomy" id="1239962"/>
    <lineage>
        <taxon>Bacteria</taxon>
        <taxon>Pseudomonadati</taxon>
        <taxon>Bacteroidota</taxon>
        <taxon>Cytophagia</taxon>
        <taxon>Cytophagales</taxon>
        <taxon>Cyclobacteriaceae</taxon>
        <taxon>Mariniradius</taxon>
    </lineage>
</organism>